<keyword evidence="9 12" id="KW-0479">Metal-binding</keyword>
<dbReference type="RefSeq" id="WP_089610137.1">
    <property type="nucleotide sequence ID" value="NZ_CP022121.1"/>
</dbReference>
<protein>
    <recommendedName>
        <fullName evidence="12">Probable dual-specificity RNA methyltransferase RlmN</fullName>
        <ecNumber evidence="12">2.1.1.192</ecNumber>
    </recommendedName>
    <alternativeName>
        <fullName evidence="12">23S rRNA (adenine(2503)-C(2))-methyltransferase</fullName>
    </alternativeName>
    <alternativeName>
        <fullName evidence="12">23S rRNA m2A2503 methyltransferase</fullName>
    </alternativeName>
    <alternativeName>
        <fullName evidence="12">Ribosomal RNA large subunit methyltransferase N</fullName>
    </alternativeName>
    <alternativeName>
        <fullName evidence="12">tRNA (adenine(37)-C(2))-methyltransferase</fullName>
    </alternativeName>
    <alternativeName>
        <fullName evidence="12">tRNA m2A37 methyltransferase</fullName>
    </alternativeName>
</protein>
<evidence type="ECO:0000313" key="14">
    <source>
        <dbReference type="EMBL" id="MCR6544642.1"/>
    </source>
</evidence>
<keyword evidence="5 12" id="KW-0489">Methyltransferase</keyword>
<dbReference type="GO" id="GO:0008168">
    <property type="term" value="F:methyltransferase activity"/>
    <property type="evidence" value="ECO:0007669"/>
    <property type="project" value="UniProtKB-KW"/>
</dbReference>
<keyword evidence="3 12" id="KW-0963">Cytoplasm</keyword>
<dbReference type="Gene3D" id="1.10.150.530">
    <property type="match status" value="1"/>
</dbReference>
<evidence type="ECO:0000256" key="10">
    <source>
        <dbReference type="ARBA" id="ARBA00023004"/>
    </source>
</evidence>
<feature type="binding site" evidence="12">
    <location>
        <begin position="222"/>
        <end position="224"/>
    </location>
    <ligand>
        <name>S-adenosyl-L-methionine</name>
        <dbReference type="ChEBI" id="CHEBI:59789"/>
    </ligand>
</feature>
<comment type="cofactor">
    <cofactor evidence="12">
        <name>[4Fe-4S] cluster</name>
        <dbReference type="ChEBI" id="CHEBI:49883"/>
    </cofactor>
    <text evidence="12">Binds 1 [4Fe-4S] cluster. The cluster is coordinated with 3 cysteines and an exchangeable S-adenosyl-L-methionine.</text>
</comment>
<feature type="binding site" evidence="12">
    <location>
        <position position="116"/>
    </location>
    <ligand>
        <name>[4Fe-4S] cluster</name>
        <dbReference type="ChEBI" id="CHEBI:49883"/>
        <note>4Fe-4S-S-AdoMet</note>
    </ligand>
</feature>
<dbReference type="SFLD" id="SFLDF00275">
    <property type="entry name" value="adenosine_C2_methyltransferase"/>
    <property type="match status" value="1"/>
</dbReference>
<feature type="binding site" evidence="12">
    <location>
        <position position="123"/>
    </location>
    <ligand>
        <name>[4Fe-4S] cluster</name>
        <dbReference type="ChEBI" id="CHEBI:49883"/>
        <note>4Fe-4S-S-AdoMet</note>
    </ligand>
</feature>
<comment type="catalytic activity">
    <reaction evidence="12">
        <text>adenosine(37) in tRNA + 2 reduced [2Fe-2S]-[ferredoxin] + 2 S-adenosyl-L-methionine = 2-methyladenosine(37) in tRNA + 5'-deoxyadenosine + L-methionine + 2 oxidized [2Fe-2S]-[ferredoxin] + S-adenosyl-L-homocysteine</text>
        <dbReference type="Rhea" id="RHEA:43332"/>
        <dbReference type="Rhea" id="RHEA-COMP:10000"/>
        <dbReference type="Rhea" id="RHEA-COMP:10001"/>
        <dbReference type="Rhea" id="RHEA-COMP:10162"/>
        <dbReference type="Rhea" id="RHEA-COMP:10485"/>
        <dbReference type="ChEBI" id="CHEBI:17319"/>
        <dbReference type="ChEBI" id="CHEBI:33737"/>
        <dbReference type="ChEBI" id="CHEBI:33738"/>
        <dbReference type="ChEBI" id="CHEBI:57844"/>
        <dbReference type="ChEBI" id="CHEBI:57856"/>
        <dbReference type="ChEBI" id="CHEBI:59789"/>
        <dbReference type="ChEBI" id="CHEBI:74411"/>
        <dbReference type="ChEBI" id="CHEBI:74497"/>
        <dbReference type="EC" id="2.1.1.192"/>
    </reaction>
</comment>
<dbReference type="InterPro" id="IPR013785">
    <property type="entry name" value="Aldolase_TIM"/>
</dbReference>
<name>A0ABT1Y198_9FIRM</name>
<keyword evidence="2 12" id="KW-0004">4Fe-4S</keyword>
<dbReference type="CDD" id="cd01335">
    <property type="entry name" value="Radical_SAM"/>
    <property type="match status" value="1"/>
</dbReference>
<gene>
    <name evidence="12 14" type="primary">rlmN</name>
    <name evidence="14" type="ORF">NVS47_03785</name>
</gene>
<evidence type="ECO:0000256" key="9">
    <source>
        <dbReference type="ARBA" id="ARBA00022723"/>
    </source>
</evidence>
<feature type="active site" description="S-methylcysteine intermediate" evidence="12">
    <location>
        <position position="341"/>
    </location>
</feature>
<dbReference type="PANTHER" id="PTHR30544:SF5">
    <property type="entry name" value="RADICAL SAM CORE DOMAIN-CONTAINING PROTEIN"/>
    <property type="match status" value="1"/>
</dbReference>
<dbReference type="EMBL" id="JANPWE010000001">
    <property type="protein sequence ID" value="MCR6544642.1"/>
    <property type="molecule type" value="Genomic_DNA"/>
</dbReference>
<feature type="binding site" evidence="12">
    <location>
        <position position="199"/>
    </location>
    <ligand>
        <name>S-adenosyl-L-methionine</name>
        <dbReference type="ChEBI" id="CHEBI:59789"/>
    </ligand>
</feature>
<evidence type="ECO:0000256" key="1">
    <source>
        <dbReference type="ARBA" id="ARBA00004496"/>
    </source>
</evidence>
<comment type="miscellaneous">
    <text evidence="12">Reaction proceeds by a ping-pong mechanism involving intermediate methylation of a conserved cysteine residue.</text>
</comment>
<comment type="subcellular location">
    <subcellularLocation>
        <location evidence="1 12">Cytoplasm</location>
    </subcellularLocation>
</comment>
<dbReference type="HAMAP" id="MF_01849">
    <property type="entry name" value="RNA_methyltr_RlmN"/>
    <property type="match status" value="1"/>
</dbReference>
<evidence type="ECO:0000256" key="3">
    <source>
        <dbReference type="ARBA" id="ARBA00022490"/>
    </source>
</evidence>
<dbReference type="PIRSF" id="PIRSF006004">
    <property type="entry name" value="CHP00048"/>
    <property type="match status" value="1"/>
</dbReference>
<keyword evidence="6 12" id="KW-0808">Transferase</keyword>
<dbReference type="SFLD" id="SFLDS00029">
    <property type="entry name" value="Radical_SAM"/>
    <property type="match status" value="1"/>
</dbReference>
<keyword evidence="8 12" id="KW-0819">tRNA processing</keyword>
<feature type="binding site" evidence="12">
    <location>
        <begin position="167"/>
        <end position="168"/>
    </location>
    <ligand>
        <name>S-adenosyl-L-methionine</name>
        <dbReference type="ChEBI" id="CHEBI:59789"/>
    </ligand>
</feature>
<keyword evidence="15" id="KW-1185">Reference proteome</keyword>
<evidence type="ECO:0000259" key="13">
    <source>
        <dbReference type="PROSITE" id="PS51918"/>
    </source>
</evidence>
<feature type="domain" description="Radical SAM core" evidence="13">
    <location>
        <begin position="102"/>
        <end position="336"/>
    </location>
</feature>
<evidence type="ECO:0000256" key="7">
    <source>
        <dbReference type="ARBA" id="ARBA00022691"/>
    </source>
</evidence>
<dbReference type="SFLD" id="SFLDG01062">
    <property type="entry name" value="methyltransferase_(Class_A)"/>
    <property type="match status" value="1"/>
</dbReference>
<evidence type="ECO:0000256" key="6">
    <source>
        <dbReference type="ARBA" id="ARBA00022679"/>
    </source>
</evidence>
<dbReference type="InterPro" id="IPR040072">
    <property type="entry name" value="Methyltransferase_A"/>
</dbReference>
<proteinExistence type="inferred from homology"/>
<dbReference type="Proteomes" id="UP001524944">
    <property type="component" value="Unassembled WGS sequence"/>
</dbReference>
<keyword evidence="12" id="KW-1015">Disulfide bond</keyword>
<dbReference type="Gene3D" id="3.20.20.70">
    <property type="entry name" value="Aldolase class I"/>
    <property type="match status" value="1"/>
</dbReference>
<dbReference type="Pfam" id="PF21016">
    <property type="entry name" value="RlmN_N"/>
    <property type="match status" value="1"/>
</dbReference>
<dbReference type="PROSITE" id="PS51918">
    <property type="entry name" value="RADICAL_SAM"/>
    <property type="match status" value="1"/>
</dbReference>
<evidence type="ECO:0000256" key="5">
    <source>
        <dbReference type="ARBA" id="ARBA00022603"/>
    </source>
</evidence>
<dbReference type="Pfam" id="PF04055">
    <property type="entry name" value="Radical_SAM"/>
    <property type="match status" value="1"/>
</dbReference>
<comment type="caution">
    <text evidence="14">The sequence shown here is derived from an EMBL/GenBank/DDBJ whole genome shotgun (WGS) entry which is preliminary data.</text>
</comment>
<comment type="similarity">
    <text evidence="12">Belongs to the radical SAM superfamily. RlmN family.</text>
</comment>
<dbReference type="GO" id="GO:0032259">
    <property type="term" value="P:methylation"/>
    <property type="evidence" value="ECO:0007669"/>
    <property type="project" value="UniProtKB-KW"/>
</dbReference>
<dbReference type="InterPro" id="IPR058240">
    <property type="entry name" value="rSAM_sf"/>
</dbReference>
<dbReference type="InterPro" id="IPR004383">
    <property type="entry name" value="rRNA_lsu_MTrfase_RlmN/Cfr"/>
</dbReference>
<evidence type="ECO:0000313" key="15">
    <source>
        <dbReference type="Proteomes" id="UP001524944"/>
    </source>
</evidence>
<dbReference type="EC" id="2.1.1.192" evidence="12"/>
<comment type="caution">
    <text evidence="12">Lacks conserved residue(s) required for the propagation of feature annotation.</text>
</comment>
<organism evidence="14 15">
    <name type="scientific">Dehalobacterium formicoaceticum</name>
    <dbReference type="NCBI Taxonomy" id="51515"/>
    <lineage>
        <taxon>Bacteria</taxon>
        <taxon>Bacillati</taxon>
        <taxon>Bacillota</taxon>
        <taxon>Clostridia</taxon>
        <taxon>Eubacteriales</taxon>
        <taxon>Peptococcaceae</taxon>
        <taxon>Dehalobacterium</taxon>
    </lineage>
</organism>
<feature type="binding site" evidence="12">
    <location>
        <position position="120"/>
    </location>
    <ligand>
        <name>[4Fe-4S] cluster</name>
        <dbReference type="ChEBI" id="CHEBI:49883"/>
        <note>4Fe-4S-S-AdoMet</note>
    </ligand>
</feature>
<feature type="binding site" evidence="12">
    <location>
        <position position="298"/>
    </location>
    <ligand>
        <name>S-adenosyl-L-methionine</name>
        <dbReference type="ChEBI" id="CHEBI:59789"/>
    </ligand>
</feature>
<evidence type="ECO:0000256" key="4">
    <source>
        <dbReference type="ARBA" id="ARBA00022552"/>
    </source>
</evidence>
<feature type="active site" description="Proton acceptor" evidence="12">
    <location>
        <position position="91"/>
    </location>
</feature>
<dbReference type="InterPro" id="IPR007197">
    <property type="entry name" value="rSAM"/>
</dbReference>
<dbReference type="InterPro" id="IPR027492">
    <property type="entry name" value="RNA_MTrfase_RlmN"/>
</dbReference>
<dbReference type="NCBIfam" id="TIGR00048">
    <property type="entry name" value="rRNA_mod_RlmN"/>
    <property type="match status" value="1"/>
</dbReference>
<evidence type="ECO:0000256" key="2">
    <source>
        <dbReference type="ARBA" id="ARBA00022485"/>
    </source>
</evidence>
<dbReference type="InterPro" id="IPR048641">
    <property type="entry name" value="RlmN_N"/>
</dbReference>
<keyword evidence="4 12" id="KW-0698">rRNA processing</keyword>
<evidence type="ECO:0000256" key="11">
    <source>
        <dbReference type="ARBA" id="ARBA00023014"/>
    </source>
</evidence>
<evidence type="ECO:0000256" key="12">
    <source>
        <dbReference type="HAMAP-Rule" id="MF_01849"/>
    </source>
</evidence>
<accession>A0ABT1Y198</accession>
<comment type="function">
    <text evidence="12">Specifically methylates position 2 of adenine 2503 in 23S rRNA and position 2 of adenine 37 in tRNAs.</text>
</comment>
<dbReference type="SUPFAM" id="SSF102114">
    <property type="entry name" value="Radical SAM enzymes"/>
    <property type="match status" value="1"/>
</dbReference>
<sequence>MLDLLGADLADLENLTNELNLPRFRAKQLFHWVHRQGVTAIGEMSNIPGKLQEILSEKAFITRPKLITTSKSKKGDTIKFLLKFSDGVMVETVLMTYERTASRDRNTVCVSTQAGCAMGCVFCATGMDRMERNLTAGEIMAQVWTAQRYCREYKLDQVTNVVYMGMGEPLANLPVVLKSIHLLNHPEGLGIGMRRMTISTCGLVPQIYQLADAALPVTLAVSLHAPDNEGRSSLMPINKKYPLEEVLKAADYYAEKTGRRVTYEYALFRGVNDSEEDGAKLCRLMHNRLANVNIIPSNEVPESGFQSPEPEVLAKFVQKLAACGVNAVVREEKGGDINAACGQLRRRIRGK</sequence>
<comment type="catalytic activity">
    <reaction evidence="12">
        <text>adenosine(2503) in 23S rRNA + 2 reduced [2Fe-2S]-[ferredoxin] + 2 S-adenosyl-L-methionine = 2-methyladenosine(2503) in 23S rRNA + 5'-deoxyadenosine + L-methionine + 2 oxidized [2Fe-2S]-[ferredoxin] + S-adenosyl-L-homocysteine</text>
        <dbReference type="Rhea" id="RHEA:42916"/>
        <dbReference type="Rhea" id="RHEA-COMP:10000"/>
        <dbReference type="Rhea" id="RHEA-COMP:10001"/>
        <dbReference type="Rhea" id="RHEA-COMP:10152"/>
        <dbReference type="Rhea" id="RHEA-COMP:10282"/>
        <dbReference type="ChEBI" id="CHEBI:17319"/>
        <dbReference type="ChEBI" id="CHEBI:33737"/>
        <dbReference type="ChEBI" id="CHEBI:33738"/>
        <dbReference type="ChEBI" id="CHEBI:57844"/>
        <dbReference type="ChEBI" id="CHEBI:57856"/>
        <dbReference type="ChEBI" id="CHEBI:59789"/>
        <dbReference type="ChEBI" id="CHEBI:74411"/>
        <dbReference type="ChEBI" id="CHEBI:74497"/>
        <dbReference type="EC" id="2.1.1.192"/>
    </reaction>
</comment>
<dbReference type="PANTHER" id="PTHR30544">
    <property type="entry name" value="23S RRNA METHYLTRANSFERASE"/>
    <property type="match status" value="1"/>
</dbReference>
<evidence type="ECO:0000256" key="8">
    <source>
        <dbReference type="ARBA" id="ARBA00022694"/>
    </source>
</evidence>
<reference evidence="14 15" key="1">
    <citation type="submission" date="2022-08" db="EMBL/GenBank/DDBJ databases">
        <title>Proteogenomics of the novel Dehalobacterium formicoaceticum strain EZ94 highlights a key role of methyltransferases during anaerobic dichloromethane degradation.</title>
        <authorList>
            <person name="Wasmund K."/>
        </authorList>
    </citation>
    <scope>NUCLEOTIDE SEQUENCE [LARGE SCALE GENOMIC DNA]</scope>
    <source>
        <strain evidence="14 15">EZ94</strain>
    </source>
</reference>
<keyword evidence="11 12" id="KW-0411">Iron-sulfur</keyword>
<keyword evidence="10 12" id="KW-0408">Iron</keyword>
<keyword evidence="7 12" id="KW-0949">S-adenosyl-L-methionine</keyword>